<evidence type="ECO:0000313" key="1">
    <source>
        <dbReference type="EMBL" id="PWY68871.1"/>
    </source>
</evidence>
<dbReference type="InterPro" id="IPR053161">
    <property type="entry name" value="Ulvan_degrading_GH"/>
</dbReference>
<dbReference type="VEuPathDB" id="FungiDB:BO83DRAFT_273846"/>
<comment type="caution">
    <text evidence="1">The sequence shown here is derived from an EMBL/GenBank/DDBJ whole genome shotgun (WGS) entry which is preliminary data.</text>
</comment>
<dbReference type="AlphaFoldDB" id="A0A317V6I1"/>
<dbReference type="RefSeq" id="XP_025386244.1">
    <property type="nucleotide sequence ID" value="XM_025527064.1"/>
</dbReference>
<name>A0A317V6I1_ASPEC</name>
<evidence type="ECO:0008006" key="3">
    <source>
        <dbReference type="Google" id="ProtNLM"/>
    </source>
</evidence>
<dbReference type="Proteomes" id="UP000246171">
    <property type="component" value="Unassembled WGS sequence"/>
</dbReference>
<keyword evidence="2" id="KW-1185">Reference proteome</keyword>
<sequence>GKLSVPSTYDAPRFRWWWPGGWIEPSVVESEIQAIAAAGFGGGEISDVEDSIKVPMDPKIYGWARDRWNAGMLAAYKTAQKLGVYVDMTLGPHWPTGVPGFTPDSPETSKELVHGQILVAAGKSYSGPLPLPVAEPSGKETGNPSINATAKLVTVLAARTNATSVNDTTIVFEPSTVMDLTTYYHNNQLSWTAPKDGGYIVVAFYGRGTGQIQNLYDGNPEAPKVTYPFPAYIVDHLSSAGVEASVNYWNENILSDELRQIMKSQGGSIFEDSLELKLKQYWTLNFMEEFKKRRGYDLTPYLFYVIQDTNTFTGDNEVARRIVYDFYATVTDLYIDYRVRGLKKFANGLGLKLRLQPYTATVDSSRAASALDIPEGESLGFEGDNDAFRVLATGRDVAGRTKILSDELGAYMGKAYGVTWSFLLGTANLDYSLGVSHAVIHGSPYRDSPSSVWPGFAPFTPLGSTSNGFADAWGPRQPQWLFAPNASIYMARAHQTLQSGSPSVDLAILNTEWGVTATWDDTGLNDAGYSYQFPTPELLAEYSATVNNKLLLPDGPQYRALLINNVTSLNLDSARQILSYAKSGLAVVIIGNAPSQPQSFCTDCTQVKSQIQQTFKEITSLKTTKRVNSESEAPAALKALGIQSSVRYSSASNVSTITTKRRISDSESIYFIYSSSAINETVYLKGEGYPLMMNFWTGEVRPIVAFNTNNGYTEVNLTLGTNAAQAIYLGRRNPYGLPNFSKHVITTDAEAFVESGNMFLRSSQNGTYTAQLSTGQTLSVEFNNVPVPVIPTSWTLSVEDWAPTYINEIGLNSSLTSKTILPSIKLSNLKPWTNITGLEYASGIGTYKTTVDLSLHQESKDSGDTLAVSINIGDVEGSWGLKINGVQVEGVDFLSGAPLNVTSYVKNGPNEIEITVATTLWNKLRKTWPSIYGSLEAQNIGLLGPVSFSYY</sequence>
<feature type="non-terminal residue" evidence="1">
    <location>
        <position position="951"/>
    </location>
</feature>
<protein>
    <recommendedName>
        <fullName evidence="3">Glycoside hydrolase family 2</fullName>
    </recommendedName>
</protein>
<feature type="non-terminal residue" evidence="1">
    <location>
        <position position="1"/>
    </location>
</feature>
<dbReference type="Pfam" id="PF17132">
    <property type="entry name" value="Glyco_hydro_106"/>
    <property type="match status" value="1"/>
</dbReference>
<dbReference type="GeneID" id="37049026"/>
<organism evidence="1 2">
    <name type="scientific">Aspergillus eucalypticola (strain CBS 122712 / IBT 29274)</name>
    <dbReference type="NCBI Taxonomy" id="1448314"/>
    <lineage>
        <taxon>Eukaryota</taxon>
        <taxon>Fungi</taxon>
        <taxon>Dikarya</taxon>
        <taxon>Ascomycota</taxon>
        <taxon>Pezizomycotina</taxon>
        <taxon>Eurotiomycetes</taxon>
        <taxon>Eurotiomycetidae</taxon>
        <taxon>Eurotiales</taxon>
        <taxon>Aspergillaceae</taxon>
        <taxon>Aspergillus</taxon>
        <taxon>Aspergillus subgen. Circumdati</taxon>
    </lineage>
</organism>
<proteinExistence type="predicted"/>
<dbReference type="PANTHER" id="PTHR36848">
    <property type="entry name" value="DNA-BINDING PROTEIN (PUTATIVE SECRETED PROTEIN)-RELATED"/>
    <property type="match status" value="1"/>
</dbReference>
<reference evidence="1" key="1">
    <citation type="submission" date="2016-12" db="EMBL/GenBank/DDBJ databases">
        <title>The genomes of Aspergillus section Nigri reveals drivers in fungal speciation.</title>
        <authorList>
            <consortium name="DOE Joint Genome Institute"/>
            <person name="Vesth T.C."/>
            <person name="Nybo J."/>
            <person name="Theobald S."/>
            <person name="Brandl J."/>
            <person name="Frisvad J.C."/>
            <person name="Nielsen K.F."/>
            <person name="Lyhne E.K."/>
            <person name="Kogle M.E."/>
            <person name="Kuo A."/>
            <person name="Riley R."/>
            <person name="Clum A."/>
            <person name="Nolan M."/>
            <person name="Lipzen A."/>
            <person name="Salamov A."/>
            <person name="Henrissat B."/>
            <person name="Wiebenga A."/>
            <person name="De vries R.P."/>
            <person name="Grigoriev I.V."/>
            <person name="Mortensen U.H."/>
            <person name="Andersen M.R."/>
            <person name="Baker S.E."/>
        </authorList>
    </citation>
    <scope>NUCLEOTIDE SEQUENCE</scope>
    <source>
        <strain evidence="1">CBS 122712</strain>
    </source>
</reference>
<gene>
    <name evidence="1" type="ORF">BO83DRAFT_273846</name>
</gene>
<dbReference type="PANTHER" id="PTHR36848:SF2">
    <property type="entry name" value="SECRETED PROTEIN"/>
    <property type="match status" value="1"/>
</dbReference>
<accession>A0A317V6I1</accession>
<dbReference type="OrthoDB" id="2588159at2759"/>
<evidence type="ECO:0000313" key="2">
    <source>
        <dbReference type="Proteomes" id="UP000246171"/>
    </source>
</evidence>
<dbReference type="EMBL" id="MSFU01000019">
    <property type="protein sequence ID" value="PWY68871.1"/>
    <property type="molecule type" value="Genomic_DNA"/>
</dbReference>